<dbReference type="OrthoDB" id="2499463at2759"/>
<feature type="compositionally biased region" description="Low complexity" evidence="1">
    <location>
        <begin position="1"/>
        <end position="12"/>
    </location>
</feature>
<name>X8JPK2_9AGAM</name>
<feature type="region of interest" description="Disordered" evidence="1">
    <location>
        <begin position="1"/>
        <end position="22"/>
    </location>
</feature>
<dbReference type="Gene3D" id="3.40.50.300">
    <property type="entry name" value="P-loop containing nucleotide triphosphate hydrolases"/>
    <property type="match status" value="1"/>
</dbReference>
<dbReference type="SUPFAM" id="SSF52540">
    <property type="entry name" value="P-loop containing nucleoside triphosphate hydrolases"/>
    <property type="match status" value="1"/>
</dbReference>
<organism evidence="2 3">
    <name type="scientific">Rhizoctonia solani AG-3 Rhs1AP</name>
    <dbReference type="NCBI Taxonomy" id="1086054"/>
    <lineage>
        <taxon>Eukaryota</taxon>
        <taxon>Fungi</taxon>
        <taxon>Dikarya</taxon>
        <taxon>Basidiomycota</taxon>
        <taxon>Agaricomycotina</taxon>
        <taxon>Agaricomycetes</taxon>
        <taxon>Cantharellales</taxon>
        <taxon>Ceratobasidiaceae</taxon>
        <taxon>Rhizoctonia</taxon>
    </lineage>
</organism>
<gene>
    <name evidence="2" type="ORF">RSOL_494480</name>
</gene>
<evidence type="ECO:0000313" key="2">
    <source>
        <dbReference type="EMBL" id="EUC64923.1"/>
    </source>
</evidence>
<accession>X8JPK2</accession>
<dbReference type="AlphaFoldDB" id="X8JPK2"/>
<proteinExistence type="predicted"/>
<evidence type="ECO:0000256" key="1">
    <source>
        <dbReference type="SAM" id="MobiDB-lite"/>
    </source>
</evidence>
<evidence type="ECO:0008006" key="4">
    <source>
        <dbReference type="Google" id="ProtNLM"/>
    </source>
</evidence>
<protein>
    <recommendedName>
        <fullName evidence="4">DEAD/DEAH-box helicase</fullName>
    </recommendedName>
</protein>
<reference evidence="3" key="1">
    <citation type="journal article" date="2014" name="Genome Announc.">
        <title>Draft genome sequence of the plant-pathogenic soil fungus Rhizoctonia solani anastomosis group 3 strain Rhs1AP.</title>
        <authorList>
            <person name="Cubeta M.A."/>
            <person name="Thomas E."/>
            <person name="Dean R.A."/>
            <person name="Jabaji S."/>
            <person name="Neate S.M."/>
            <person name="Tavantzis S."/>
            <person name="Toda T."/>
            <person name="Vilgalys R."/>
            <person name="Bharathan N."/>
            <person name="Fedorova-Abrams N."/>
            <person name="Pakala S.B."/>
            <person name="Pakala S.M."/>
            <person name="Zafar N."/>
            <person name="Joardar V."/>
            <person name="Losada L."/>
            <person name="Nierman W.C."/>
        </authorList>
    </citation>
    <scope>NUCLEOTIDE SEQUENCE [LARGE SCALE GENOMIC DNA]</scope>
    <source>
        <strain evidence="3">AG-3</strain>
    </source>
</reference>
<dbReference type="EMBL" id="JATN01000312">
    <property type="protein sequence ID" value="EUC64923.1"/>
    <property type="molecule type" value="Genomic_DNA"/>
</dbReference>
<dbReference type="Proteomes" id="UP000030108">
    <property type="component" value="Unassembled WGS sequence"/>
</dbReference>
<sequence>MSTSASGSAQSSNPPGDPATAELRMRLIVEETLKRTNGEKRPHDWQLKVALDMLAGHNTLTIAGTGSGKTLPFVMPAFVLKKAII</sequence>
<dbReference type="InterPro" id="IPR027417">
    <property type="entry name" value="P-loop_NTPase"/>
</dbReference>
<comment type="caution">
    <text evidence="2">The sequence shown here is derived from an EMBL/GenBank/DDBJ whole genome shotgun (WGS) entry which is preliminary data.</text>
</comment>
<feature type="non-terminal residue" evidence="2">
    <location>
        <position position="85"/>
    </location>
</feature>
<evidence type="ECO:0000313" key="3">
    <source>
        <dbReference type="Proteomes" id="UP000030108"/>
    </source>
</evidence>